<dbReference type="PROSITE" id="PS50111">
    <property type="entry name" value="CHEMOTAXIS_TRANSDUC_2"/>
    <property type="match status" value="1"/>
</dbReference>
<dbReference type="Pfam" id="PF00015">
    <property type="entry name" value="MCPsignal"/>
    <property type="match status" value="1"/>
</dbReference>
<dbReference type="SMART" id="SM00283">
    <property type="entry name" value="MA"/>
    <property type="match status" value="1"/>
</dbReference>
<keyword evidence="7" id="KW-0175">Coiled coil</keyword>
<proteinExistence type="inferred from homology"/>
<feature type="coiled-coil region" evidence="7">
    <location>
        <begin position="394"/>
        <end position="428"/>
    </location>
</feature>
<evidence type="ECO:0000256" key="1">
    <source>
        <dbReference type="ARBA" id="ARBA00004236"/>
    </source>
</evidence>
<dbReference type="Pfam" id="PF00672">
    <property type="entry name" value="HAMP"/>
    <property type="match status" value="1"/>
</dbReference>
<dbReference type="HOGENOM" id="CLU_000445_107_18_9"/>
<protein>
    <recommendedName>
        <fullName evidence="13">Methyl-accepting chemotaxis protein</fullName>
    </recommendedName>
</protein>
<dbReference type="EMBL" id="ACWF01000054">
    <property type="protein sequence ID" value="EHL78760.1"/>
    <property type="molecule type" value="Genomic_DNA"/>
</dbReference>
<name>G9QJ94_9BACI</name>
<comment type="similarity">
    <text evidence="5">Belongs to the methyl-accepting chemotaxis (MCP) protein family.</text>
</comment>
<feature type="transmembrane region" description="Helical" evidence="8">
    <location>
        <begin position="47"/>
        <end position="68"/>
    </location>
</feature>
<dbReference type="SUPFAM" id="SSF58104">
    <property type="entry name" value="Methyl-accepting chemotaxis protein (MCP) signaling domain"/>
    <property type="match status" value="1"/>
</dbReference>
<evidence type="ECO:0000256" key="7">
    <source>
        <dbReference type="SAM" id="Coils"/>
    </source>
</evidence>
<feature type="coiled-coil region" evidence="7">
    <location>
        <begin position="184"/>
        <end position="239"/>
    </location>
</feature>
<evidence type="ECO:0000313" key="12">
    <source>
        <dbReference type="Proteomes" id="UP000011747"/>
    </source>
</evidence>
<evidence type="ECO:0000256" key="8">
    <source>
        <dbReference type="SAM" id="Phobius"/>
    </source>
</evidence>
<dbReference type="PROSITE" id="PS51257">
    <property type="entry name" value="PROKAR_LIPOPROTEIN"/>
    <property type="match status" value="1"/>
</dbReference>
<dbReference type="RefSeq" id="WP_003353349.1">
    <property type="nucleotide sequence ID" value="NZ_JH414746.1"/>
</dbReference>
<dbReference type="AlphaFoldDB" id="G9QJ94"/>
<dbReference type="GO" id="GO:0005886">
    <property type="term" value="C:plasma membrane"/>
    <property type="evidence" value="ECO:0007669"/>
    <property type="project" value="UniProtKB-SubCell"/>
</dbReference>
<comment type="subcellular location">
    <subcellularLocation>
        <location evidence="1">Cell membrane</location>
    </subcellularLocation>
</comment>
<dbReference type="PATRIC" id="fig|665952.3.peg.1046"/>
<sequence length="432" mass="47352">MKKRFKFGLRKKLVLFTYLVALITYSCSAFFIYIIRPIFFSSADDRVFTIVTLLLGIIWSGILAFFAARIIVKPLQLLEQAALEAAEGNIVHDVKVPKSDDEIRSLALAFNGMLQNLREMVRQIETTFTLTNTKVLEILTEVERASKHAEDIAQTIDEISAGAESSAGAIQATAESMEDVTKIAHEVQTQAKSSEQKAEEMVKELQNSKEAMQSLIDGIQQLALDNRQSLQAVKRLEENAVKVGQIIQLVGDIAAQTNLLALNASIEAARAGEHGKGFAVVAEEVRKLADGSAKAVQGISELIKDIQKEVEHVVGQITRQVESANEEAEKGSLTNSAIEEMTLVINEVANAVHTISTLVDGQMEGIQKTSQQSQEVAAIAEETSAGAQQVTESTKEQAADMEKVEQVARELKEQAKQLQSTITRFRIEEEQG</sequence>
<dbReference type="CDD" id="cd06225">
    <property type="entry name" value="HAMP"/>
    <property type="match status" value="1"/>
</dbReference>
<feature type="domain" description="Methyl-accepting transducer" evidence="9">
    <location>
        <begin position="141"/>
        <end position="391"/>
    </location>
</feature>
<evidence type="ECO:0000259" key="10">
    <source>
        <dbReference type="PROSITE" id="PS50885"/>
    </source>
</evidence>
<dbReference type="PROSITE" id="PS50885">
    <property type="entry name" value="HAMP"/>
    <property type="match status" value="1"/>
</dbReference>
<evidence type="ECO:0000256" key="2">
    <source>
        <dbReference type="ARBA" id="ARBA00022475"/>
    </source>
</evidence>
<evidence type="ECO:0000256" key="4">
    <source>
        <dbReference type="ARBA" id="ARBA00023224"/>
    </source>
</evidence>
<keyword evidence="8" id="KW-1133">Transmembrane helix</keyword>
<dbReference type="PANTHER" id="PTHR32089:SF112">
    <property type="entry name" value="LYSOZYME-LIKE PROTEIN-RELATED"/>
    <property type="match status" value="1"/>
</dbReference>
<evidence type="ECO:0000256" key="3">
    <source>
        <dbReference type="ARBA" id="ARBA00023136"/>
    </source>
</evidence>
<keyword evidence="8" id="KW-0812">Transmembrane</keyword>
<keyword evidence="3 8" id="KW-0472">Membrane</keyword>
<organism evidence="11 12">
    <name type="scientific">Bacillus smithii 7_3_47FAA</name>
    <dbReference type="NCBI Taxonomy" id="665952"/>
    <lineage>
        <taxon>Bacteria</taxon>
        <taxon>Bacillati</taxon>
        <taxon>Bacillota</taxon>
        <taxon>Bacilli</taxon>
        <taxon>Bacillales</taxon>
        <taxon>Bacillaceae</taxon>
        <taxon>Bacillus</taxon>
    </lineage>
</organism>
<dbReference type="SMART" id="SM00304">
    <property type="entry name" value="HAMP"/>
    <property type="match status" value="1"/>
</dbReference>
<dbReference type="Gene3D" id="6.10.340.10">
    <property type="match status" value="1"/>
</dbReference>
<evidence type="ECO:0000256" key="5">
    <source>
        <dbReference type="ARBA" id="ARBA00029447"/>
    </source>
</evidence>
<gene>
    <name evidence="11" type="ORF">HMPREF1015_02542</name>
</gene>
<dbReference type="InterPro" id="IPR004089">
    <property type="entry name" value="MCPsignal_dom"/>
</dbReference>
<dbReference type="GO" id="GO:0007165">
    <property type="term" value="P:signal transduction"/>
    <property type="evidence" value="ECO:0007669"/>
    <property type="project" value="UniProtKB-KW"/>
</dbReference>
<evidence type="ECO:0000313" key="11">
    <source>
        <dbReference type="EMBL" id="EHL78760.1"/>
    </source>
</evidence>
<dbReference type="InterPro" id="IPR003660">
    <property type="entry name" value="HAMP_dom"/>
</dbReference>
<keyword evidence="12" id="KW-1185">Reference proteome</keyword>
<reference evidence="11 12" key="1">
    <citation type="submission" date="2011-09" db="EMBL/GenBank/DDBJ databases">
        <title>The Genome Sequence of Bacillus smithii 7_3_47FAA.</title>
        <authorList>
            <consortium name="The Broad Institute Genome Sequencing Platform"/>
            <person name="Earl A."/>
            <person name="Ward D."/>
            <person name="Feldgarden M."/>
            <person name="Gevers D."/>
            <person name="Daigneault M."/>
            <person name="Strauss J."/>
            <person name="Allen-Vercoe E."/>
            <person name="Young S.K."/>
            <person name="Zeng Q."/>
            <person name="Gargeya S."/>
            <person name="Fitzgerald M."/>
            <person name="Haas B."/>
            <person name="Abouelleil A."/>
            <person name="Alvarado L."/>
            <person name="Arachchi H.M."/>
            <person name="Berlin A."/>
            <person name="Brown A."/>
            <person name="Chapman S.B."/>
            <person name="Chen Z."/>
            <person name="Dunbar C."/>
            <person name="Freedman E."/>
            <person name="Gearin G."/>
            <person name="Goldberg J."/>
            <person name="Griggs A."/>
            <person name="Gujja S."/>
            <person name="Heiman D."/>
            <person name="Howarth C."/>
            <person name="Larson L."/>
            <person name="Lui A."/>
            <person name="MacDonald P.J.P."/>
            <person name="Montmayeur A."/>
            <person name="Murphy C."/>
            <person name="Neiman D."/>
            <person name="Pearson M."/>
            <person name="Priest M."/>
            <person name="Roberts A."/>
            <person name="Saif S."/>
            <person name="Shea T."/>
            <person name="Shenoy N."/>
            <person name="Sisk P."/>
            <person name="Stolte C."/>
            <person name="Sykes S."/>
            <person name="Wortman J."/>
            <person name="Nusbaum C."/>
            <person name="Birren B."/>
        </authorList>
    </citation>
    <scope>NUCLEOTIDE SEQUENCE [LARGE SCALE GENOMIC DNA]</scope>
    <source>
        <strain evidence="11 12">7_3_47FAA</strain>
    </source>
</reference>
<dbReference type="Gene3D" id="1.10.287.950">
    <property type="entry name" value="Methyl-accepting chemotaxis protein"/>
    <property type="match status" value="1"/>
</dbReference>
<keyword evidence="2" id="KW-1003">Cell membrane</keyword>
<accession>G9QJ94</accession>
<feature type="domain" description="HAMP" evidence="10">
    <location>
        <begin position="69"/>
        <end position="122"/>
    </location>
</feature>
<dbReference type="Proteomes" id="UP000011747">
    <property type="component" value="Unassembled WGS sequence"/>
</dbReference>
<evidence type="ECO:0000256" key="6">
    <source>
        <dbReference type="PROSITE-ProRule" id="PRU00284"/>
    </source>
</evidence>
<evidence type="ECO:0000259" key="9">
    <source>
        <dbReference type="PROSITE" id="PS50111"/>
    </source>
</evidence>
<keyword evidence="4 6" id="KW-0807">Transducer</keyword>
<evidence type="ECO:0008006" key="13">
    <source>
        <dbReference type="Google" id="ProtNLM"/>
    </source>
</evidence>
<feature type="transmembrane region" description="Helical" evidence="8">
    <location>
        <begin position="12"/>
        <end position="35"/>
    </location>
</feature>
<dbReference type="PANTHER" id="PTHR32089">
    <property type="entry name" value="METHYL-ACCEPTING CHEMOTAXIS PROTEIN MCPB"/>
    <property type="match status" value="1"/>
</dbReference>
<comment type="caution">
    <text evidence="11">The sequence shown here is derived from an EMBL/GenBank/DDBJ whole genome shotgun (WGS) entry which is preliminary data.</text>
</comment>
<dbReference type="GeneID" id="87583137"/>